<evidence type="ECO:0000313" key="15">
    <source>
        <dbReference type="EMBL" id="MBM7588004.1"/>
    </source>
</evidence>
<keyword evidence="9" id="KW-0067">ATP-binding</keyword>
<dbReference type="SMART" id="SM00387">
    <property type="entry name" value="HATPase_c"/>
    <property type="match status" value="1"/>
</dbReference>
<comment type="catalytic activity">
    <reaction evidence="1">
        <text>ATP + protein L-histidine = ADP + protein N-phospho-L-histidine.</text>
        <dbReference type="EC" id="2.7.13.3"/>
    </reaction>
</comment>
<dbReference type="Pfam" id="PF00512">
    <property type="entry name" value="HisKA"/>
    <property type="match status" value="1"/>
</dbReference>
<evidence type="ECO:0000256" key="11">
    <source>
        <dbReference type="ARBA" id="ARBA00023012"/>
    </source>
</evidence>
<evidence type="ECO:0000256" key="7">
    <source>
        <dbReference type="ARBA" id="ARBA00022741"/>
    </source>
</evidence>
<dbReference type="SUPFAM" id="SSF55874">
    <property type="entry name" value="ATPase domain of HSP90 chaperone/DNA topoisomerase II/histidine kinase"/>
    <property type="match status" value="1"/>
</dbReference>
<keyword evidence="6 13" id="KW-0812">Transmembrane</keyword>
<evidence type="ECO:0000256" key="5">
    <source>
        <dbReference type="ARBA" id="ARBA00022679"/>
    </source>
</evidence>
<organism evidence="15 16">
    <name type="scientific">Rossellomorea pakistanensis</name>
    <dbReference type="NCBI Taxonomy" id="992288"/>
    <lineage>
        <taxon>Bacteria</taxon>
        <taxon>Bacillati</taxon>
        <taxon>Bacillota</taxon>
        <taxon>Bacilli</taxon>
        <taxon>Bacillales</taxon>
        <taxon>Bacillaceae</taxon>
        <taxon>Rossellomorea</taxon>
    </lineage>
</organism>
<dbReference type="Pfam" id="PF02518">
    <property type="entry name" value="HATPase_c"/>
    <property type="match status" value="1"/>
</dbReference>
<dbReference type="InterPro" id="IPR036097">
    <property type="entry name" value="HisK_dim/P_sf"/>
</dbReference>
<keyword evidence="8 15" id="KW-0418">Kinase</keyword>
<evidence type="ECO:0000259" key="14">
    <source>
        <dbReference type="PROSITE" id="PS50109"/>
    </source>
</evidence>
<dbReference type="RefSeq" id="WP_205175325.1">
    <property type="nucleotide sequence ID" value="NZ_JAFBDZ010000006.1"/>
</dbReference>
<dbReference type="Proteomes" id="UP001646157">
    <property type="component" value="Unassembled WGS sequence"/>
</dbReference>
<keyword evidence="4" id="KW-0597">Phosphoprotein</keyword>
<feature type="transmembrane region" description="Helical" evidence="13">
    <location>
        <begin position="31"/>
        <end position="49"/>
    </location>
</feature>
<dbReference type="SUPFAM" id="SSF47384">
    <property type="entry name" value="Homodimeric domain of signal transducing histidine kinase"/>
    <property type="match status" value="1"/>
</dbReference>
<evidence type="ECO:0000256" key="13">
    <source>
        <dbReference type="SAM" id="Phobius"/>
    </source>
</evidence>
<evidence type="ECO:0000256" key="2">
    <source>
        <dbReference type="ARBA" id="ARBA00004141"/>
    </source>
</evidence>
<dbReference type="Gene3D" id="3.30.565.10">
    <property type="entry name" value="Histidine kinase-like ATPase, C-terminal domain"/>
    <property type="match status" value="1"/>
</dbReference>
<keyword evidence="5" id="KW-0808">Transferase</keyword>
<reference evidence="15 16" key="1">
    <citation type="submission" date="2021-01" db="EMBL/GenBank/DDBJ databases">
        <title>Genomic Encyclopedia of Type Strains, Phase IV (KMG-IV): sequencing the most valuable type-strain genomes for metagenomic binning, comparative biology and taxonomic classification.</title>
        <authorList>
            <person name="Goeker M."/>
        </authorList>
    </citation>
    <scope>NUCLEOTIDE SEQUENCE [LARGE SCALE GENOMIC DNA]</scope>
    <source>
        <strain evidence="15 16">DSM 24834</strain>
    </source>
</reference>
<keyword evidence="7" id="KW-0547">Nucleotide-binding</keyword>
<evidence type="ECO:0000256" key="4">
    <source>
        <dbReference type="ARBA" id="ARBA00022553"/>
    </source>
</evidence>
<evidence type="ECO:0000256" key="8">
    <source>
        <dbReference type="ARBA" id="ARBA00022777"/>
    </source>
</evidence>
<dbReference type="SMART" id="SM00388">
    <property type="entry name" value="HisKA"/>
    <property type="match status" value="1"/>
</dbReference>
<comment type="caution">
    <text evidence="15">The sequence shown here is derived from an EMBL/GenBank/DDBJ whole genome shotgun (WGS) entry which is preliminary data.</text>
</comment>
<dbReference type="Gene3D" id="1.10.287.130">
    <property type="match status" value="1"/>
</dbReference>
<feature type="domain" description="Histidine kinase" evidence="14">
    <location>
        <begin position="119"/>
        <end position="337"/>
    </location>
</feature>
<name>A0ABS2NJS1_9BACI</name>
<dbReference type="PROSITE" id="PS51257">
    <property type="entry name" value="PROKAR_LIPOPROTEIN"/>
    <property type="match status" value="1"/>
</dbReference>
<dbReference type="InterPro" id="IPR050398">
    <property type="entry name" value="HssS/ArlS-like"/>
</dbReference>
<keyword evidence="11" id="KW-0902">Two-component regulatory system</keyword>
<keyword evidence="10 13" id="KW-1133">Transmembrane helix</keyword>
<dbReference type="PROSITE" id="PS50109">
    <property type="entry name" value="HIS_KIN"/>
    <property type="match status" value="1"/>
</dbReference>
<protein>
    <recommendedName>
        <fullName evidence="3">histidine kinase</fullName>
        <ecNumber evidence="3">2.7.13.3</ecNumber>
    </recommendedName>
</protein>
<evidence type="ECO:0000256" key="10">
    <source>
        <dbReference type="ARBA" id="ARBA00022989"/>
    </source>
</evidence>
<evidence type="ECO:0000256" key="12">
    <source>
        <dbReference type="ARBA" id="ARBA00023136"/>
    </source>
</evidence>
<dbReference type="EMBL" id="JAFBDZ010000006">
    <property type="protein sequence ID" value="MBM7588004.1"/>
    <property type="molecule type" value="Genomic_DNA"/>
</dbReference>
<evidence type="ECO:0000313" key="16">
    <source>
        <dbReference type="Proteomes" id="UP001646157"/>
    </source>
</evidence>
<dbReference type="PANTHER" id="PTHR45528:SF8">
    <property type="entry name" value="HISTIDINE KINASE"/>
    <property type="match status" value="1"/>
</dbReference>
<evidence type="ECO:0000256" key="9">
    <source>
        <dbReference type="ARBA" id="ARBA00022840"/>
    </source>
</evidence>
<dbReference type="PRINTS" id="PR00344">
    <property type="entry name" value="BCTRLSENSOR"/>
</dbReference>
<dbReference type="InterPro" id="IPR005467">
    <property type="entry name" value="His_kinase_dom"/>
</dbReference>
<dbReference type="InterPro" id="IPR036890">
    <property type="entry name" value="HATPase_C_sf"/>
</dbReference>
<keyword evidence="16" id="KW-1185">Reference proteome</keyword>
<dbReference type="EC" id="2.7.13.3" evidence="3"/>
<evidence type="ECO:0000256" key="1">
    <source>
        <dbReference type="ARBA" id="ARBA00000085"/>
    </source>
</evidence>
<dbReference type="GO" id="GO:0016301">
    <property type="term" value="F:kinase activity"/>
    <property type="evidence" value="ECO:0007669"/>
    <property type="project" value="UniProtKB-KW"/>
</dbReference>
<accession>A0ABS2NJS1</accession>
<dbReference type="InterPro" id="IPR003661">
    <property type="entry name" value="HisK_dim/P_dom"/>
</dbReference>
<dbReference type="PANTHER" id="PTHR45528">
    <property type="entry name" value="SENSOR HISTIDINE KINASE CPXA"/>
    <property type="match status" value="1"/>
</dbReference>
<comment type="subcellular location">
    <subcellularLocation>
        <location evidence="2">Membrane</location>
        <topology evidence="2">Multi-pass membrane protein</topology>
    </subcellularLocation>
</comment>
<evidence type="ECO:0000256" key="6">
    <source>
        <dbReference type="ARBA" id="ARBA00022692"/>
    </source>
</evidence>
<sequence length="341" mass="38869">MRTDKIMILTSLQLIISCGIFFTNLPYNLSLLKGTLFIILILITLILLLKRFKFVTSLKLMTVELKRTIGGNLNTRLLTNNDSVMNEVIFSVNELIEQLEGIQAQSIQSQAARKRLLSNISHDIRTPLTSIIGYVDALKDDIATSEAEKQEYIEIISRKSNGLKQLIDEIFKMAKLDADEMPLKEEMLDFAEITREAVIEFLPVLNQAEMEMKIRIPEEKCCIIADRLSILRIIGNLIKNAVHYGKEGRILGIELIESNREYQLLIWDQGHGIERDELKNVFERMYRSDQSRNPLYGGSGLGLAIAKALVEKNGGRIWVESVPWKKTTFGFSIPKIDLRNN</sequence>
<dbReference type="CDD" id="cd00082">
    <property type="entry name" value="HisKA"/>
    <property type="match status" value="1"/>
</dbReference>
<dbReference type="InterPro" id="IPR003594">
    <property type="entry name" value="HATPase_dom"/>
</dbReference>
<proteinExistence type="predicted"/>
<evidence type="ECO:0000256" key="3">
    <source>
        <dbReference type="ARBA" id="ARBA00012438"/>
    </source>
</evidence>
<keyword evidence="12 13" id="KW-0472">Membrane</keyword>
<dbReference type="InterPro" id="IPR004358">
    <property type="entry name" value="Sig_transdc_His_kin-like_C"/>
</dbReference>
<gene>
    <name evidence="15" type="ORF">JOC86_004579</name>
</gene>